<feature type="signal peptide" evidence="1">
    <location>
        <begin position="1"/>
        <end position="18"/>
    </location>
</feature>
<feature type="chain" id="PRO_5002229842" evidence="1">
    <location>
        <begin position="19"/>
        <end position="135"/>
    </location>
</feature>
<evidence type="ECO:0000313" key="2">
    <source>
        <dbReference type="EMBL" id="KIS69961.1"/>
    </source>
</evidence>
<gene>
    <name evidence="2" type="ORF">UMAG_02473</name>
</gene>
<dbReference type="eggNOG" id="ENOG502RDTD">
    <property type="taxonomic scope" value="Eukaryota"/>
</dbReference>
<dbReference type="RefSeq" id="XP_011388754.1">
    <property type="nucleotide sequence ID" value="XM_011390452.1"/>
</dbReference>
<organism evidence="2 3">
    <name type="scientific">Mycosarcoma maydis</name>
    <name type="common">Corn smut fungus</name>
    <name type="synonym">Ustilago maydis</name>
    <dbReference type="NCBI Taxonomy" id="5270"/>
    <lineage>
        <taxon>Eukaryota</taxon>
        <taxon>Fungi</taxon>
        <taxon>Dikarya</taxon>
        <taxon>Basidiomycota</taxon>
        <taxon>Ustilaginomycotina</taxon>
        <taxon>Ustilaginomycetes</taxon>
        <taxon>Ustilaginales</taxon>
        <taxon>Ustilaginaceae</taxon>
        <taxon>Mycosarcoma</taxon>
    </lineage>
</organism>
<protein>
    <submittedName>
        <fullName evidence="2">Uncharacterized protein</fullName>
    </submittedName>
</protein>
<evidence type="ECO:0000256" key="1">
    <source>
        <dbReference type="SAM" id="SignalP"/>
    </source>
</evidence>
<dbReference type="GeneID" id="23563212"/>
<dbReference type="OrthoDB" id="3478218at2759"/>
<name>A0A0D1E215_MYCMD</name>
<dbReference type="VEuPathDB" id="FungiDB:UMAG_02473"/>
<proteinExistence type="predicted"/>
<sequence length="135" mass="14896">MLLFKLLSTLLLVGSAAAAMALERRKMSRSECIAQKVQEVNDSSPPDTDAVICYHGDNTATGPRNLDGYSTLKAPLYDYRGYYECGGVGINCFWMKYPNAWQGFGDAGSDNIAMLIGPKRTYDRTFITVSCAKQF</sequence>
<keyword evidence="3" id="KW-1185">Reference proteome</keyword>
<dbReference type="KEGG" id="uma:UMAG_02473"/>
<evidence type="ECO:0000313" key="3">
    <source>
        <dbReference type="Proteomes" id="UP000000561"/>
    </source>
</evidence>
<dbReference type="EMBL" id="CM003144">
    <property type="protein sequence ID" value="KIS69961.1"/>
    <property type="molecule type" value="Genomic_DNA"/>
</dbReference>
<dbReference type="Proteomes" id="UP000000561">
    <property type="component" value="Chromosome 5"/>
</dbReference>
<keyword evidence="1" id="KW-0732">Signal</keyword>
<reference evidence="2 3" key="1">
    <citation type="journal article" date="2006" name="Nature">
        <title>Insights from the genome of the biotrophic fungal plant pathogen Ustilago maydis.</title>
        <authorList>
            <person name="Kamper J."/>
            <person name="Kahmann R."/>
            <person name="Bolker M."/>
            <person name="Ma L.J."/>
            <person name="Brefort T."/>
            <person name="Saville B.J."/>
            <person name="Banuett F."/>
            <person name="Kronstad J.W."/>
            <person name="Gold S.E."/>
            <person name="Muller O."/>
            <person name="Perlin M.H."/>
            <person name="Wosten H.A."/>
            <person name="de Vries R."/>
            <person name="Ruiz-Herrera J."/>
            <person name="Reynaga-Pena C.G."/>
            <person name="Snetselaar K."/>
            <person name="McCann M."/>
            <person name="Perez-Martin J."/>
            <person name="Feldbrugge M."/>
            <person name="Basse C.W."/>
            <person name="Steinberg G."/>
            <person name="Ibeas J.I."/>
            <person name="Holloman W."/>
            <person name="Guzman P."/>
            <person name="Farman M."/>
            <person name="Stajich J.E."/>
            <person name="Sentandreu R."/>
            <person name="Gonzalez-Prieto J.M."/>
            <person name="Kennell J.C."/>
            <person name="Molina L."/>
            <person name="Schirawski J."/>
            <person name="Mendoza-Mendoza A."/>
            <person name="Greilinger D."/>
            <person name="Munch K."/>
            <person name="Rossel N."/>
            <person name="Scherer M."/>
            <person name="Vranes M."/>
            <person name="Ladendorf O."/>
            <person name="Vincon V."/>
            <person name="Fuchs U."/>
            <person name="Sandrock B."/>
            <person name="Meng S."/>
            <person name="Ho E.C."/>
            <person name="Cahill M.J."/>
            <person name="Boyce K.J."/>
            <person name="Klose J."/>
            <person name="Klosterman S.J."/>
            <person name="Deelstra H.J."/>
            <person name="Ortiz-Castellanos L."/>
            <person name="Li W."/>
            <person name="Sanchez-Alonso P."/>
            <person name="Schreier P.H."/>
            <person name="Hauser-Hahn I."/>
            <person name="Vaupel M."/>
            <person name="Koopmann E."/>
            <person name="Friedrich G."/>
            <person name="Voss H."/>
            <person name="Schluter T."/>
            <person name="Margolis J."/>
            <person name="Platt D."/>
            <person name="Swimmer C."/>
            <person name="Gnirke A."/>
            <person name="Chen F."/>
            <person name="Vysotskaia V."/>
            <person name="Mannhaupt G."/>
            <person name="Guldener U."/>
            <person name="Munsterkotter M."/>
            <person name="Haase D."/>
            <person name="Oesterheld M."/>
            <person name="Mewes H.W."/>
            <person name="Mauceli E.W."/>
            <person name="DeCaprio D."/>
            <person name="Wade C.M."/>
            <person name="Butler J."/>
            <person name="Young S."/>
            <person name="Jaffe D.B."/>
            <person name="Calvo S."/>
            <person name="Nusbaum C."/>
            <person name="Galagan J."/>
            <person name="Birren B.W."/>
        </authorList>
    </citation>
    <scope>NUCLEOTIDE SEQUENCE [LARGE SCALE GENOMIC DNA]</scope>
    <source>
        <strain evidence="3">DSM 14603 / FGSC 9021 / UM521</strain>
    </source>
</reference>
<accession>A0A0D1E215</accession>
<dbReference type="OMA" id="RSECIAQ"/>
<dbReference type="AlphaFoldDB" id="A0A0D1E215"/>
<dbReference type="InParanoid" id="A0A0D1E215"/>